<dbReference type="STRING" id="1218598.LEP1GSC060_3730"/>
<evidence type="ECO:0000256" key="1">
    <source>
        <dbReference type="SAM" id="Phobius"/>
    </source>
</evidence>
<organism evidence="2 3">
    <name type="scientific">Leptospira weilii serovar Ranarum str. ICFT</name>
    <dbReference type="NCBI Taxonomy" id="1218598"/>
    <lineage>
        <taxon>Bacteria</taxon>
        <taxon>Pseudomonadati</taxon>
        <taxon>Spirochaetota</taxon>
        <taxon>Spirochaetia</taxon>
        <taxon>Leptospirales</taxon>
        <taxon>Leptospiraceae</taxon>
        <taxon>Leptospira</taxon>
    </lineage>
</organism>
<keyword evidence="1" id="KW-1133">Transmembrane helix</keyword>
<dbReference type="Proteomes" id="UP000012313">
    <property type="component" value="Unassembled WGS sequence"/>
</dbReference>
<comment type="caution">
    <text evidence="2">The sequence shown here is derived from an EMBL/GenBank/DDBJ whole genome shotgun (WGS) entry which is preliminary data.</text>
</comment>
<keyword evidence="1" id="KW-0812">Transmembrane</keyword>
<keyword evidence="3" id="KW-1185">Reference proteome</keyword>
<evidence type="ECO:0000313" key="2">
    <source>
        <dbReference type="EMBL" id="EMY76087.1"/>
    </source>
</evidence>
<dbReference type="AlphaFoldDB" id="N1WFI3"/>
<accession>N1WFI3</accession>
<name>N1WFI3_9LEPT</name>
<sequence>MLCDGAPTNLIFVPSDFEFFGLLFFFEFTMFFSLFENDFLTVLQILY</sequence>
<reference evidence="2" key="1">
    <citation type="submission" date="2013-03" db="EMBL/GenBank/DDBJ databases">
        <authorList>
            <person name="Harkins D.M."/>
            <person name="Durkin A.S."/>
            <person name="Brinkac L.M."/>
            <person name="Haft D.H."/>
            <person name="Selengut J.D."/>
            <person name="Sanka R."/>
            <person name="DePew J."/>
            <person name="Purushe J."/>
            <person name="Hartskeerl R.A."/>
            <person name="Ahmed A."/>
            <person name="van der Linden H."/>
            <person name="Goris M.G.A."/>
            <person name="Vinetz J.M."/>
            <person name="Sutton G.G."/>
            <person name="Nierman W.C."/>
            <person name="Fouts D.E."/>
        </authorList>
    </citation>
    <scope>NUCLEOTIDE SEQUENCE [LARGE SCALE GENOMIC DNA]</scope>
    <source>
        <strain evidence="2">ICFT</strain>
    </source>
</reference>
<gene>
    <name evidence="2" type="ORF">LEP1GSC060_3730</name>
</gene>
<keyword evidence="1" id="KW-0472">Membrane</keyword>
<dbReference type="EMBL" id="AOHC02000053">
    <property type="protein sequence ID" value="EMY76087.1"/>
    <property type="molecule type" value="Genomic_DNA"/>
</dbReference>
<proteinExistence type="predicted"/>
<evidence type="ECO:0000313" key="3">
    <source>
        <dbReference type="Proteomes" id="UP000012313"/>
    </source>
</evidence>
<feature type="transmembrane region" description="Helical" evidence="1">
    <location>
        <begin position="17"/>
        <end position="35"/>
    </location>
</feature>
<protein>
    <submittedName>
        <fullName evidence="2">Uncharacterized protein</fullName>
    </submittedName>
</protein>